<evidence type="ECO:0008006" key="4">
    <source>
        <dbReference type="Google" id="ProtNLM"/>
    </source>
</evidence>
<dbReference type="InterPro" id="IPR018580">
    <property type="entry name" value="Uncharacterised_YfhO"/>
</dbReference>
<dbReference type="EMBL" id="LGTO01000007">
    <property type="protein sequence ID" value="KNE18741.1"/>
    <property type="molecule type" value="Genomic_DNA"/>
</dbReference>
<proteinExistence type="predicted"/>
<feature type="transmembrane region" description="Helical" evidence="1">
    <location>
        <begin position="160"/>
        <end position="180"/>
    </location>
</feature>
<keyword evidence="1" id="KW-0472">Membrane</keyword>
<organism evidence="2 3">
    <name type="scientific">Virgibacillus pantothenticus</name>
    <dbReference type="NCBI Taxonomy" id="1473"/>
    <lineage>
        <taxon>Bacteria</taxon>
        <taxon>Bacillati</taxon>
        <taxon>Bacillota</taxon>
        <taxon>Bacilli</taxon>
        <taxon>Bacillales</taxon>
        <taxon>Bacillaceae</taxon>
        <taxon>Virgibacillus</taxon>
    </lineage>
</organism>
<feature type="transmembrane region" description="Helical" evidence="1">
    <location>
        <begin position="403"/>
        <end position="424"/>
    </location>
</feature>
<reference evidence="3" key="1">
    <citation type="submission" date="2015-07" db="EMBL/GenBank/DDBJ databases">
        <title>Fjat-10053 dsm26.</title>
        <authorList>
            <person name="Liu B."/>
            <person name="Wang J."/>
            <person name="Zhu Y."/>
            <person name="Liu G."/>
            <person name="Chen Q."/>
            <person name="Chen Z."/>
            <person name="Lan J."/>
            <person name="Che J."/>
            <person name="Ge C."/>
            <person name="Shi H."/>
            <person name="Pan Z."/>
            <person name="Liu X."/>
        </authorList>
    </citation>
    <scope>NUCLEOTIDE SEQUENCE [LARGE SCALE GENOMIC DNA]</scope>
    <source>
        <strain evidence="3">DSM 26</strain>
    </source>
</reference>
<feature type="transmembrane region" description="Helical" evidence="1">
    <location>
        <begin position="370"/>
        <end position="391"/>
    </location>
</feature>
<feature type="transmembrane region" description="Helical" evidence="1">
    <location>
        <begin position="313"/>
        <end position="334"/>
    </location>
</feature>
<keyword evidence="3" id="KW-1185">Reference proteome</keyword>
<sequence>MKKRGLWLFIIGSLLVSVATHFFFYQQWLDKHWMIGPNDGLSQIATFKKFIYENYKSGNFFYAWDFGLGGGFYSQLAYYFSTSLVFLLSSVVIFILDSFQWIDPSNVEFWAQSNLFISIIRLSVILFITSHTFRYMKIQAFPAFTGAVIYGCSVMYMRHVVYWEFFADAFIWLPLVVLGLEKLIREGKQSWLIFAMSATLISNFYFAYIQLIFLILYVLGRWVIPLTDNELPRIKQFKLLVTSGLVSFCISAVAFIPAVYGFFNNYRPPYDREIPLFDLIDNILFASPYIVLPVVFVLLIFTFPLYRNRLFRFFAVFSFVLLIFHLSPLAASAFNGFSAPQYRFEYLLSFTIGGCVAIGLQRLNKIAVRFICLASFISLCIYLLSIDYFDFNIKIPKRAATEFSAVMITVFVLFIMFIILMVLYVYFQKKVLLVTIQLFVILWSIVSVNTAAKYGITENGGLEKVTHHYLMSDQYNSAEQRNLIEQVKRQEPDSLSRIDWMTSMRYNTPIVQNFNGTSLYSSIANKALLWFYWRDLKVDTGHETVSRYGTLGNRANLHALLQTTYWMRKKSQEVNVPYGFKKFAESNKYVIYKSDFSLPFIRTGKNIYSEKQLQTASVLDREHAMLSGVVFEEEATRQKLDLIKEKNAIKQATIKGVGAKYQNNHLSVANDKGGIDIIPGSVQKSTKDFYIGFSIKNVNGDGFPIKVNKYRTTRKPAHSIYKTNINDLIIRVPAKDIISIRLPKGEYELKNLTLYEEDYKELHQAVQAADHSPSFTWEKNKLTIDYNNQTREKWMALPIPFEKGWKLWINGKEQAIEKANYAFIGFKLYNGENHIEMVYHPPYFFPALALTIIGLFAWAMLYLRSKRRESGHLNNQSVKMRSLLMKVDKSRD</sequence>
<accession>A0A0L0QJK3</accession>
<dbReference type="PATRIC" id="fig|1473.5.peg.258"/>
<comment type="caution">
    <text evidence="2">The sequence shown here is derived from an EMBL/GenBank/DDBJ whole genome shotgun (WGS) entry which is preliminary data.</text>
</comment>
<feature type="transmembrane region" description="Helical" evidence="1">
    <location>
        <begin position="283"/>
        <end position="306"/>
    </location>
</feature>
<feature type="transmembrane region" description="Helical" evidence="1">
    <location>
        <begin position="109"/>
        <end position="128"/>
    </location>
</feature>
<evidence type="ECO:0000256" key="1">
    <source>
        <dbReference type="SAM" id="Phobius"/>
    </source>
</evidence>
<evidence type="ECO:0000313" key="3">
    <source>
        <dbReference type="Proteomes" id="UP000036780"/>
    </source>
</evidence>
<dbReference type="PANTHER" id="PTHR38454">
    <property type="entry name" value="INTEGRAL MEMBRANE PROTEIN-RELATED"/>
    <property type="match status" value="1"/>
</dbReference>
<feature type="transmembrane region" description="Helical" evidence="1">
    <location>
        <begin position="192"/>
        <end position="219"/>
    </location>
</feature>
<name>A0A0L0QJK3_VIRPA</name>
<feature type="transmembrane region" description="Helical" evidence="1">
    <location>
        <begin position="76"/>
        <end position="97"/>
    </location>
</feature>
<feature type="transmembrane region" description="Helical" evidence="1">
    <location>
        <begin position="431"/>
        <end position="452"/>
    </location>
</feature>
<gene>
    <name evidence="2" type="ORF">AFK71_09005</name>
</gene>
<feature type="transmembrane region" description="Helical" evidence="1">
    <location>
        <begin position="6"/>
        <end position="25"/>
    </location>
</feature>
<dbReference type="AlphaFoldDB" id="A0A0L0QJK3"/>
<dbReference type="PANTHER" id="PTHR38454:SF1">
    <property type="entry name" value="INTEGRAL MEMBRANE PROTEIN"/>
    <property type="match status" value="1"/>
</dbReference>
<dbReference type="GeneID" id="66871688"/>
<dbReference type="Pfam" id="PF09586">
    <property type="entry name" value="YfhO"/>
    <property type="match status" value="1"/>
</dbReference>
<feature type="transmembrane region" description="Helical" evidence="1">
    <location>
        <begin position="239"/>
        <end position="263"/>
    </location>
</feature>
<keyword evidence="1" id="KW-0812">Transmembrane</keyword>
<protein>
    <recommendedName>
        <fullName evidence="4">YfhO family protein</fullName>
    </recommendedName>
</protein>
<feature type="transmembrane region" description="Helical" evidence="1">
    <location>
        <begin position="843"/>
        <end position="863"/>
    </location>
</feature>
<evidence type="ECO:0000313" key="2">
    <source>
        <dbReference type="EMBL" id="KNE18741.1"/>
    </source>
</evidence>
<dbReference type="OrthoDB" id="9815466at2"/>
<dbReference type="Proteomes" id="UP000036780">
    <property type="component" value="Unassembled WGS sequence"/>
</dbReference>
<feature type="transmembrane region" description="Helical" evidence="1">
    <location>
        <begin position="346"/>
        <end position="363"/>
    </location>
</feature>
<keyword evidence="1" id="KW-1133">Transmembrane helix</keyword>
<dbReference type="RefSeq" id="WP_050351220.1">
    <property type="nucleotide sequence ID" value="NZ_CP073011.1"/>
</dbReference>